<proteinExistence type="predicted"/>
<reference evidence="1 2" key="1">
    <citation type="journal article" date="2013" name="Genome Announc.">
        <title>Draft Genome Sequence of the Methanotrophic Gammaproteobacterium Methyloglobulus morosus DSM 22980 Strain KoM1.</title>
        <authorList>
            <person name="Poehlein A."/>
            <person name="Deutzmann J.S."/>
            <person name="Daniel R."/>
            <person name="Simeonova D.D."/>
        </authorList>
    </citation>
    <scope>NUCLEOTIDE SEQUENCE [LARGE SCALE GENOMIC DNA]</scope>
    <source>
        <strain evidence="1 2">KoM1</strain>
    </source>
</reference>
<dbReference type="eggNOG" id="ENOG503394N">
    <property type="taxonomic scope" value="Bacteria"/>
</dbReference>
<name>V5BEY8_9GAMM</name>
<evidence type="ECO:0000313" key="2">
    <source>
        <dbReference type="Proteomes" id="UP000017842"/>
    </source>
</evidence>
<dbReference type="AlphaFoldDB" id="V5BEY8"/>
<accession>V5BEY8</accession>
<dbReference type="STRING" id="1116472.MGMO_86c00150"/>
<sequence length="189" mass="22094">MRVPRQWTKYEYHDPNVVIPKLHELRKLVSESSLPDNVKNLRTHSLQPERETWDTAIFCYLLSCALNLDIRFSRVEESDFDSVFTWLDNGIQNFAPVQMKELVPEYTNANTTLEQIIDKLRKYVDSSELVVGIKLNRQTSIDFSTVDVSRLPVAEVWMFGATAEDQSKWSLFGRKGEQWVQYEYELPNA</sequence>
<dbReference type="EMBL" id="AYLO01000083">
    <property type="protein sequence ID" value="ESS71855.1"/>
    <property type="molecule type" value="Genomic_DNA"/>
</dbReference>
<dbReference type="Proteomes" id="UP000017842">
    <property type="component" value="Unassembled WGS sequence"/>
</dbReference>
<keyword evidence="2" id="KW-1185">Reference proteome</keyword>
<evidence type="ECO:0000313" key="1">
    <source>
        <dbReference type="EMBL" id="ESS71855.1"/>
    </source>
</evidence>
<organism evidence="1 2">
    <name type="scientific">Methyloglobulus morosus KoM1</name>
    <dbReference type="NCBI Taxonomy" id="1116472"/>
    <lineage>
        <taxon>Bacteria</taxon>
        <taxon>Pseudomonadati</taxon>
        <taxon>Pseudomonadota</taxon>
        <taxon>Gammaproteobacteria</taxon>
        <taxon>Methylococcales</taxon>
        <taxon>Methylococcaceae</taxon>
        <taxon>Methyloglobulus</taxon>
    </lineage>
</organism>
<gene>
    <name evidence="1" type="ORF">MGMO_86c00150</name>
</gene>
<protein>
    <submittedName>
        <fullName evidence="1">Uncharacterized protein</fullName>
    </submittedName>
</protein>
<comment type="caution">
    <text evidence="1">The sequence shown here is derived from an EMBL/GenBank/DDBJ whole genome shotgun (WGS) entry which is preliminary data.</text>
</comment>